<dbReference type="InterPro" id="IPR000425">
    <property type="entry name" value="MIP"/>
</dbReference>
<evidence type="ECO:0000256" key="4">
    <source>
        <dbReference type="ARBA" id="ARBA00023136"/>
    </source>
</evidence>
<evidence type="ECO:0000256" key="2">
    <source>
        <dbReference type="ARBA" id="ARBA00022692"/>
    </source>
</evidence>
<keyword evidence="3 7" id="KW-1133">Transmembrane helix</keyword>
<evidence type="ECO:0000256" key="5">
    <source>
        <dbReference type="RuleBase" id="RU000477"/>
    </source>
</evidence>
<gene>
    <name evidence="8" type="ORF">E6O75_ATG01432</name>
</gene>
<dbReference type="AlphaFoldDB" id="A0A4Z1PVB2"/>
<dbReference type="GO" id="GO:0015267">
    <property type="term" value="F:channel activity"/>
    <property type="evidence" value="ECO:0007669"/>
    <property type="project" value="InterPro"/>
</dbReference>
<dbReference type="PANTHER" id="PTHR47002">
    <property type="entry name" value="AQUAPORIN-LIKE"/>
    <property type="match status" value="1"/>
</dbReference>
<reference evidence="8 9" key="1">
    <citation type="submission" date="2019-04" db="EMBL/GenBank/DDBJ databases">
        <title>High contiguity whole genome sequence and gene annotation resource for two Venturia nashicola isolates.</title>
        <authorList>
            <person name="Prokchorchik M."/>
            <person name="Won K."/>
            <person name="Lee Y."/>
            <person name="Choi E.D."/>
            <person name="Segonzac C."/>
            <person name="Sohn K.H."/>
        </authorList>
    </citation>
    <scope>NUCLEOTIDE SEQUENCE [LARGE SCALE GENOMIC DNA]</scope>
    <source>
        <strain evidence="8 9">PRI2</strain>
    </source>
</reference>
<keyword evidence="5" id="KW-0813">Transport</keyword>
<dbReference type="Pfam" id="PF00230">
    <property type="entry name" value="MIP"/>
    <property type="match status" value="1"/>
</dbReference>
<sequence length="304" mass="32050">MDDDKQPLPSRPPSMSELTNSKLNSQSFAGRIGGNQLFALSPSHCVGNEPADARQDATRKQILSLRGFRDAQLWKNAFIEGFGLCLQVFVAGLVAAGVIPLASATSVGSLIPVGVAALLQFIVITLFILAAAHFNPLITIATFMAKLTSLPRAVLYVIFQCIGAIIGGFLLRAALDVSAEGLAMSPGCYIDPVQVTPGSAFVMETMTSLFLLFLAFGLGLDPRNSGSFGPALGPFLIGASAATTLFAGGMARKGYLGSANNPARCLGLMTASNRFTYHYVHWVGDITAAIISAVLYCLVPPYKK</sequence>
<dbReference type="Gene3D" id="1.20.1080.10">
    <property type="entry name" value="Glycerol uptake facilitator protein"/>
    <property type="match status" value="1"/>
</dbReference>
<evidence type="ECO:0000256" key="7">
    <source>
        <dbReference type="SAM" id="Phobius"/>
    </source>
</evidence>
<evidence type="ECO:0000256" key="3">
    <source>
        <dbReference type="ARBA" id="ARBA00022989"/>
    </source>
</evidence>
<dbReference type="PRINTS" id="PR00783">
    <property type="entry name" value="MINTRINSICP"/>
</dbReference>
<comment type="caution">
    <text evidence="8">The sequence shown here is derived from an EMBL/GenBank/DDBJ whole genome shotgun (WGS) entry which is preliminary data.</text>
</comment>
<keyword evidence="2 5" id="KW-0812">Transmembrane</keyword>
<dbReference type="STRING" id="86259.A0A4Z1PVB2"/>
<dbReference type="EMBL" id="SNSC02000002">
    <property type="protein sequence ID" value="TID26939.1"/>
    <property type="molecule type" value="Genomic_DNA"/>
</dbReference>
<evidence type="ECO:0000313" key="9">
    <source>
        <dbReference type="Proteomes" id="UP000298493"/>
    </source>
</evidence>
<dbReference type="GO" id="GO:0016020">
    <property type="term" value="C:membrane"/>
    <property type="evidence" value="ECO:0007669"/>
    <property type="project" value="UniProtKB-SubCell"/>
</dbReference>
<feature type="transmembrane region" description="Helical" evidence="7">
    <location>
        <begin position="232"/>
        <end position="251"/>
    </location>
</feature>
<feature type="transmembrane region" description="Helical" evidence="7">
    <location>
        <begin position="153"/>
        <end position="175"/>
    </location>
</feature>
<dbReference type="Proteomes" id="UP000298493">
    <property type="component" value="Unassembled WGS sequence"/>
</dbReference>
<proteinExistence type="inferred from homology"/>
<comment type="subcellular location">
    <subcellularLocation>
        <location evidence="1">Membrane</location>
        <topology evidence="1">Multi-pass membrane protein</topology>
    </subcellularLocation>
</comment>
<feature type="transmembrane region" description="Helical" evidence="7">
    <location>
        <begin position="77"/>
        <end position="99"/>
    </location>
</feature>
<keyword evidence="4 7" id="KW-0472">Membrane</keyword>
<evidence type="ECO:0000256" key="6">
    <source>
        <dbReference type="SAM" id="MobiDB-lite"/>
    </source>
</evidence>
<dbReference type="SUPFAM" id="SSF81338">
    <property type="entry name" value="Aquaporin-like"/>
    <property type="match status" value="1"/>
</dbReference>
<evidence type="ECO:0000256" key="1">
    <source>
        <dbReference type="ARBA" id="ARBA00004141"/>
    </source>
</evidence>
<feature type="transmembrane region" description="Helical" evidence="7">
    <location>
        <begin position="111"/>
        <end position="132"/>
    </location>
</feature>
<feature type="transmembrane region" description="Helical" evidence="7">
    <location>
        <begin position="195"/>
        <end position="220"/>
    </location>
</feature>
<name>A0A4Z1PVB2_9PEZI</name>
<organism evidence="8 9">
    <name type="scientific">Venturia nashicola</name>
    <dbReference type="NCBI Taxonomy" id="86259"/>
    <lineage>
        <taxon>Eukaryota</taxon>
        <taxon>Fungi</taxon>
        <taxon>Dikarya</taxon>
        <taxon>Ascomycota</taxon>
        <taxon>Pezizomycotina</taxon>
        <taxon>Dothideomycetes</taxon>
        <taxon>Pleosporomycetidae</taxon>
        <taxon>Venturiales</taxon>
        <taxon>Venturiaceae</taxon>
        <taxon>Venturia</taxon>
    </lineage>
</organism>
<feature type="transmembrane region" description="Helical" evidence="7">
    <location>
        <begin position="279"/>
        <end position="299"/>
    </location>
</feature>
<feature type="region of interest" description="Disordered" evidence="6">
    <location>
        <begin position="1"/>
        <end position="20"/>
    </location>
</feature>
<keyword evidence="9" id="KW-1185">Reference proteome</keyword>
<comment type="similarity">
    <text evidence="5">Belongs to the MIP/aquaporin (TC 1.A.8) family.</text>
</comment>
<dbReference type="PANTHER" id="PTHR47002:SF2">
    <property type="entry name" value="AQUAPORIN AQPAE.A-LIKE"/>
    <property type="match status" value="1"/>
</dbReference>
<accession>A0A4Z1PVB2</accession>
<evidence type="ECO:0000313" key="8">
    <source>
        <dbReference type="EMBL" id="TID26939.1"/>
    </source>
</evidence>
<protein>
    <submittedName>
        <fullName evidence="8">Aquaporin-like protein</fullName>
    </submittedName>
</protein>
<dbReference type="InterPro" id="IPR023271">
    <property type="entry name" value="Aquaporin-like"/>
</dbReference>